<organism evidence="5 6">
    <name type="scientific">Eremothecium cymbalariae (strain CBS 270.75 / DBVPG 7215 / KCTC 17166 / NRRL Y-17582)</name>
    <name type="common">Yeast</name>
    <dbReference type="NCBI Taxonomy" id="931890"/>
    <lineage>
        <taxon>Eukaryota</taxon>
        <taxon>Fungi</taxon>
        <taxon>Dikarya</taxon>
        <taxon>Ascomycota</taxon>
        <taxon>Saccharomycotina</taxon>
        <taxon>Saccharomycetes</taxon>
        <taxon>Saccharomycetales</taxon>
        <taxon>Saccharomycetaceae</taxon>
        <taxon>Eremothecium</taxon>
    </lineage>
</organism>
<evidence type="ECO:0000256" key="1">
    <source>
        <dbReference type="ARBA" id="ARBA00004305"/>
    </source>
</evidence>
<protein>
    <submittedName>
        <fullName evidence="5">Uncharacterized protein</fullName>
    </submittedName>
</protein>
<dbReference type="InterPro" id="IPR027266">
    <property type="entry name" value="TrmE/GcvT-like"/>
</dbReference>
<dbReference type="GO" id="GO:0005759">
    <property type="term" value="C:mitochondrial matrix"/>
    <property type="evidence" value="ECO:0007669"/>
    <property type="project" value="UniProtKB-SubCell"/>
</dbReference>
<dbReference type="OMA" id="PFECNLD"/>
<comment type="similarity">
    <text evidence="4">Belongs to the GcvT family. CAF17/IBA57 subfamily.</text>
</comment>
<keyword evidence="6" id="KW-1185">Reference proteome</keyword>
<dbReference type="AlphaFoldDB" id="G8JW32"/>
<name>G8JW32_ERECY</name>
<keyword evidence="2" id="KW-0809">Transit peptide</keyword>
<dbReference type="GO" id="GO:0016226">
    <property type="term" value="P:iron-sulfur cluster assembly"/>
    <property type="evidence" value="ECO:0007669"/>
    <property type="project" value="TreeGrafter"/>
</dbReference>
<comment type="subcellular location">
    <subcellularLocation>
        <location evidence="1">Mitochondrion matrix</location>
    </subcellularLocation>
</comment>
<dbReference type="InParanoid" id="G8JW32"/>
<dbReference type="InterPro" id="IPR045179">
    <property type="entry name" value="YgfZ/GcvT"/>
</dbReference>
<dbReference type="eggNOG" id="KOG2929">
    <property type="taxonomic scope" value="Eukaryota"/>
</dbReference>
<dbReference type="EMBL" id="CP002503">
    <property type="protein sequence ID" value="AET41047.1"/>
    <property type="molecule type" value="Genomic_DNA"/>
</dbReference>
<dbReference type="InterPro" id="IPR017703">
    <property type="entry name" value="YgfZ/GCV_T_CS"/>
</dbReference>
<evidence type="ECO:0000313" key="6">
    <source>
        <dbReference type="Proteomes" id="UP000006790"/>
    </source>
</evidence>
<dbReference type="Proteomes" id="UP000006790">
    <property type="component" value="Chromosome 7"/>
</dbReference>
<dbReference type="PANTHER" id="PTHR22602:SF0">
    <property type="entry name" value="TRANSFERASE CAF17, MITOCHONDRIAL-RELATED"/>
    <property type="match status" value="1"/>
</dbReference>
<reference evidence="6" key="1">
    <citation type="journal article" date="2012" name="G3 (Bethesda)">
        <title>Pichia sorbitophila, an interspecies yeast hybrid reveals early steps of genome resolution following polyploidization.</title>
        <authorList>
            <person name="Leh Louis V."/>
            <person name="Despons L."/>
            <person name="Friedrich A."/>
            <person name="Martin T."/>
            <person name="Durrens P."/>
            <person name="Casaregola S."/>
            <person name="Neuveglise C."/>
            <person name="Fairhead C."/>
            <person name="Marck C."/>
            <person name="Cruz J.A."/>
            <person name="Straub M.L."/>
            <person name="Kugler V."/>
            <person name="Sacerdot C."/>
            <person name="Uzunov Z."/>
            <person name="Thierry A."/>
            <person name="Weiss S."/>
            <person name="Bleykasten C."/>
            <person name="De Montigny J."/>
            <person name="Jacques N."/>
            <person name="Jung P."/>
            <person name="Lemaire M."/>
            <person name="Mallet S."/>
            <person name="Morel G."/>
            <person name="Richard G.F."/>
            <person name="Sarkar A."/>
            <person name="Savel G."/>
            <person name="Schacherer J."/>
            <person name="Seret M.L."/>
            <person name="Talla E."/>
            <person name="Samson G."/>
            <person name="Jubin C."/>
            <person name="Poulain J."/>
            <person name="Vacherie B."/>
            <person name="Barbe V."/>
            <person name="Pelletier E."/>
            <person name="Sherman D.J."/>
            <person name="Westhof E."/>
            <person name="Weissenbach J."/>
            <person name="Baret P.V."/>
            <person name="Wincker P."/>
            <person name="Gaillardin C."/>
            <person name="Dujon B."/>
            <person name="Souciet J.L."/>
        </authorList>
    </citation>
    <scope>NUCLEOTIDE SEQUENCE [LARGE SCALE GENOMIC DNA]</scope>
    <source>
        <strain evidence="6">CBS 270.75 / DBVPG 7215 / KCTC 17166 / NRRL Y-17582</strain>
    </source>
</reference>
<dbReference type="RefSeq" id="XP_003647864.1">
    <property type="nucleotide sequence ID" value="XM_003647816.1"/>
</dbReference>
<keyword evidence="3" id="KW-0496">Mitochondrion</keyword>
<evidence type="ECO:0000256" key="2">
    <source>
        <dbReference type="ARBA" id="ARBA00022946"/>
    </source>
</evidence>
<gene>
    <name evidence="5" type="ordered locus">Ecym_7199</name>
</gene>
<proteinExistence type="inferred from homology"/>
<sequence>MTLWKLILRRAVSPRGYNPVRLLHVLSCEIPDKSFINIRGPDAHKFLNGLVTAKLIPNIVKKSLATISPDDKATIDIHSDVGQFDMGIGSWGIYKEGVFAEGPYISRFGTYAAILNSKGKILTDTIIYPIPFSVGDPMERRYPELLLQCDSSFADYLQELFETHKLLQKVKIARMKNLKLWNLTINMNEYPEWNNYFSWKSAFWEPMTSLRTPEEALQFSNWFLEQFFPNNNNKIVAAYYDTRNTDPDEKSNHFYFVTTDDVHDINSLFDPQMVQSPTARGNITLQQLRRLRFRRSVLEGIDELAPESLLPLEMNFDLYEDCLSFDKGCYVGQELTARTHATGILRKRCIAVELESPENIQNTTTQGKYLDIYTDHILSNTETTVVSDINNPFGTTQNRPRAKKKRPIGKLLKFDGSDGVALMRLDYIEEAHRLVKLPCYVFASDTQEKVVLHIDQKRRPLYNSGIQLLKT</sequence>
<dbReference type="PANTHER" id="PTHR22602">
    <property type="entry name" value="TRANSFERASE CAF17, MITOCHONDRIAL-RELATED"/>
    <property type="match status" value="1"/>
</dbReference>
<dbReference type="GeneID" id="11472488"/>
<dbReference type="Gene3D" id="3.30.1360.120">
    <property type="entry name" value="Probable tRNA modification gtpase trme, domain 1"/>
    <property type="match status" value="1"/>
</dbReference>
<dbReference type="FunCoup" id="G8JW32">
    <property type="interactions" value="303"/>
</dbReference>
<dbReference type="OrthoDB" id="191995at2759"/>
<dbReference type="STRING" id="931890.G8JW32"/>
<accession>G8JW32</accession>
<evidence type="ECO:0000256" key="4">
    <source>
        <dbReference type="ARBA" id="ARBA00093447"/>
    </source>
</evidence>
<dbReference type="HOGENOM" id="CLU_007884_7_3_1"/>
<evidence type="ECO:0000313" key="5">
    <source>
        <dbReference type="EMBL" id="AET41047.1"/>
    </source>
</evidence>
<dbReference type="SUPFAM" id="SSF103025">
    <property type="entry name" value="Folate-binding domain"/>
    <property type="match status" value="1"/>
</dbReference>
<dbReference type="NCBIfam" id="TIGR03317">
    <property type="entry name" value="ygfZ_signature"/>
    <property type="match status" value="1"/>
</dbReference>
<dbReference type="Gene3D" id="2.40.30.160">
    <property type="match status" value="1"/>
</dbReference>
<evidence type="ECO:0000256" key="3">
    <source>
        <dbReference type="ARBA" id="ARBA00023128"/>
    </source>
</evidence>
<dbReference type="GO" id="GO:0051604">
    <property type="term" value="P:protein maturation"/>
    <property type="evidence" value="ECO:0007669"/>
    <property type="project" value="EnsemblFungi"/>
</dbReference>
<dbReference type="KEGG" id="erc:Ecym_7199"/>